<protein>
    <submittedName>
        <fullName evidence="4">Pentatricopeptide repeat-containing protein</fullName>
    </submittedName>
</protein>
<dbReference type="PANTHER" id="PTHR47859:SF1">
    <property type="entry name" value="PENTATRICOPEPTIDE REPEAT-CONTAINING PROTEIN"/>
    <property type="match status" value="1"/>
</dbReference>
<name>A0A8T0K0G5_PHAAN</name>
<dbReference type="PROSITE" id="PS51375">
    <property type="entry name" value="PPR"/>
    <property type="match status" value="4"/>
</dbReference>
<evidence type="ECO:0000259" key="3">
    <source>
        <dbReference type="Pfam" id="PF23276"/>
    </source>
</evidence>
<comment type="caution">
    <text evidence="4">The sequence shown here is derived from an EMBL/GenBank/DDBJ whole genome shotgun (WGS) entry which is preliminary data.</text>
</comment>
<gene>
    <name evidence="4" type="ORF">HKW66_Vig0220030</name>
</gene>
<reference evidence="4 5" key="1">
    <citation type="submission" date="2020-05" db="EMBL/GenBank/DDBJ databases">
        <title>Vigna angularis (adzuki bean) Var. LongXiaoDou No. 4 denovo assembly.</title>
        <authorList>
            <person name="Xiang H."/>
        </authorList>
    </citation>
    <scope>NUCLEOTIDE SEQUENCE [LARGE SCALE GENOMIC DNA]</scope>
    <source>
        <tissue evidence="4">Leaf</tissue>
    </source>
</reference>
<dbReference type="Gene3D" id="1.25.40.10">
    <property type="entry name" value="Tetratricopeptide repeat domain"/>
    <property type="match status" value="4"/>
</dbReference>
<evidence type="ECO:0000313" key="4">
    <source>
        <dbReference type="EMBL" id="KAG2390591.1"/>
    </source>
</evidence>
<dbReference type="Pfam" id="PF13041">
    <property type="entry name" value="PPR_2"/>
    <property type="match status" value="1"/>
</dbReference>
<feature type="repeat" description="PPR" evidence="2">
    <location>
        <begin position="419"/>
        <end position="453"/>
    </location>
</feature>
<dbReference type="Pfam" id="PF01535">
    <property type="entry name" value="PPR"/>
    <property type="match status" value="1"/>
</dbReference>
<dbReference type="InterPro" id="IPR002885">
    <property type="entry name" value="PPR_rpt"/>
</dbReference>
<dbReference type="PANTHER" id="PTHR47859">
    <property type="entry name" value="PENTATRICOPEPTIDE REPEAT-CONTAINING PROTEIN"/>
    <property type="match status" value="1"/>
</dbReference>
<feature type="repeat" description="PPR" evidence="2">
    <location>
        <begin position="608"/>
        <end position="642"/>
    </location>
</feature>
<dbReference type="AlphaFoldDB" id="A0A8T0K0G5"/>
<sequence length="855" mass="96580">MNMHMHRFRARVFLRSISLCKSKLHEHHGAQIHFSQNRTSTGPGFVEFETEPSMQMQVLKALCSGERKKASDLLLDFGSRTHSLTADDFLHIFKYCARSPDPLFVMEIRRFMESKGVSMNNQCSSLMIEALCKGGYLEEAFDVIDFLGGSQCLYPVLPLYNRLLGSCTKMQSLIQANKCVDIMEKIVGKSEVTYTELLKCTEQTDNAKLRDNSKPYSNCCIINQSQKDNKVEDLDKPQLPVYAIVQKHHVKGAWGHSLVQGELAVFLKNLPAAHLLWQEYVKNYSMSIIPLRKFIWSFTRLRDLESAHKTLQQMVSLVGRGNFSIGKTVYGKLYSTRMDIPVPSNKGLGLTLSDLKELKKLDSCTSAELYALNGEEHSLLVKVLRWSFNDIIHGCANQKNYILAKKLMLQMENLGLQPSCHTYNGIIKAAVSHGNVGDAIGVLKKMQQKNLKPNDSTLATLSITCSKALQLDLAEAFLNQISECLYPHPYNALLASCDELNQPERAVQVFAKMKQKKVLPNIRTCELLFSLFGVVNAPYEDSDILSQVDAAKRIKAIEKYMATNGIKHSHLSIKNVLKALGEEGMIRALIQYLHLAENLFIYQNPSLGTHMYNTVLHYLVEAKESDMAIAVFKKMKLCGCNPDSETYNIMIDCCTIIQSYRSACLLISMMIRKGFCPVICTYTAIIKILLEDDNFYEALNLLKQVKLDGIQPDVLLFNTVLKQACYKERVDVIEFIVELMHREKVPPDPRTCGYVFSAYVNSGFHSTAIEALQVLSLRMISEDGNILGEEKKFVNEFILSEDLSAESQILKLFEDSEDELAVGLLNLRWCAIAGFPICESADQSLWARRLEGKRF</sequence>
<dbReference type="NCBIfam" id="TIGR00756">
    <property type="entry name" value="PPR"/>
    <property type="match status" value="3"/>
</dbReference>
<dbReference type="Pfam" id="PF13812">
    <property type="entry name" value="PPR_3"/>
    <property type="match status" value="1"/>
</dbReference>
<evidence type="ECO:0000313" key="5">
    <source>
        <dbReference type="Proteomes" id="UP000743370"/>
    </source>
</evidence>
<dbReference type="InterPro" id="IPR057027">
    <property type="entry name" value="TPR_mt"/>
</dbReference>
<feature type="domain" description="Pentatricopeptide repeat-containing protein-mitochondrial" evidence="3">
    <location>
        <begin position="390"/>
        <end position="512"/>
    </location>
</feature>
<dbReference type="InterPro" id="IPR011990">
    <property type="entry name" value="TPR-like_helical_dom_sf"/>
</dbReference>
<feature type="repeat" description="PPR" evidence="2">
    <location>
        <begin position="643"/>
        <end position="677"/>
    </location>
</feature>
<feature type="repeat" description="PPR" evidence="2">
    <location>
        <begin position="486"/>
        <end position="520"/>
    </location>
</feature>
<organism evidence="4 5">
    <name type="scientific">Phaseolus angularis</name>
    <name type="common">Azuki bean</name>
    <name type="synonym">Vigna angularis</name>
    <dbReference type="NCBI Taxonomy" id="3914"/>
    <lineage>
        <taxon>Eukaryota</taxon>
        <taxon>Viridiplantae</taxon>
        <taxon>Streptophyta</taxon>
        <taxon>Embryophyta</taxon>
        <taxon>Tracheophyta</taxon>
        <taxon>Spermatophyta</taxon>
        <taxon>Magnoliopsida</taxon>
        <taxon>eudicotyledons</taxon>
        <taxon>Gunneridae</taxon>
        <taxon>Pentapetalae</taxon>
        <taxon>rosids</taxon>
        <taxon>fabids</taxon>
        <taxon>Fabales</taxon>
        <taxon>Fabaceae</taxon>
        <taxon>Papilionoideae</taxon>
        <taxon>50 kb inversion clade</taxon>
        <taxon>NPAAA clade</taxon>
        <taxon>indigoferoid/millettioid clade</taxon>
        <taxon>Phaseoleae</taxon>
        <taxon>Vigna</taxon>
    </lineage>
</organism>
<dbReference type="Proteomes" id="UP000743370">
    <property type="component" value="Unassembled WGS sequence"/>
</dbReference>
<proteinExistence type="predicted"/>
<dbReference type="EMBL" id="JABFOF010000007">
    <property type="protein sequence ID" value="KAG2390591.1"/>
    <property type="molecule type" value="Genomic_DNA"/>
</dbReference>
<accession>A0A8T0K0G5</accession>
<evidence type="ECO:0000256" key="1">
    <source>
        <dbReference type="ARBA" id="ARBA00022737"/>
    </source>
</evidence>
<dbReference type="Pfam" id="PF23276">
    <property type="entry name" value="TPR_24"/>
    <property type="match status" value="1"/>
</dbReference>
<keyword evidence="1" id="KW-0677">Repeat</keyword>
<evidence type="ECO:0000256" key="2">
    <source>
        <dbReference type="PROSITE-ProRule" id="PRU00708"/>
    </source>
</evidence>